<gene>
    <name evidence="1" type="ORF">H0921_01985</name>
</gene>
<accession>A0A7V8VBL3</accession>
<name>A0A7V8VBL3_9BACT</name>
<evidence type="ECO:0000313" key="2">
    <source>
        <dbReference type="Proteomes" id="UP000542342"/>
    </source>
</evidence>
<comment type="caution">
    <text evidence="1">The sequence shown here is derived from an EMBL/GenBank/DDBJ whole genome shotgun (WGS) entry which is preliminary data.</text>
</comment>
<proteinExistence type="predicted"/>
<dbReference type="Proteomes" id="UP000542342">
    <property type="component" value="Unassembled WGS sequence"/>
</dbReference>
<dbReference type="EMBL" id="JACEFB010000001">
    <property type="protein sequence ID" value="MBA2224926.1"/>
    <property type="molecule type" value="Genomic_DNA"/>
</dbReference>
<sequence>MEFDVAASLMNPVTGQPLDYGSVPFDGKNPEELSAKIAQLRSRATTGVIVVSKQGVFERQPALASTGDGRSLLVYSRHAGPGKFTIHCLVLAE</sequence>
<reference evidence="1 2" key="1">
    <citation type="submission" date="2020-07" db="EMBL/GenBank/DDBJ databases">
        <title>Thermogemmata thermophila gen. nov., sp. nov., a novel moderate thermophilic planctomycete from a Kamchatka hot spring.</title>
        <authorList>
            <person name="Elcheninov A.G."/>
            <person name="Podosokorskaya O.A."/>
            <person name="Kovaleva O.L."/>
            <person name="Novikov A."/>
            <person name="Bonch-Osmolovskaya E.A."/>
            <person name="Toshchakov S.V."/>
            <person name="Kublanov I.V."/>
        </authorList>
    </citation>
    <scope>NUCLEOTIDE SEQUENCE [LARGE SCALE GENOMIC DNA]</scope>
    <source>
        <strain evidence="1 2">2918</strain>
    </source>
</reference>
<organism evidence="1 2">
    <name type="scientific">Thermogemmata fonticola</name>
    <dbReference type="NCBI Taxonomy" id="2755323"/>
    <lineage>
        <taxon>Bacteria</taxon>
        <taxon>Pseudomonadati</taxon>
        <taxon>Planctomycetota</taxon>
        <taxon>Planctomycetia</taxon>
        <taxon>Gemmatales</taxon>
        <taxon>Gemmataceae</taxon>
        <taxon>Thermogemmata</taxon>
    </lineage>
</organism>
<keyword evidence="2" id="KW-1185">Reference proteome</keyword>
<dbReference type="AlphaFoldDB" id="A0A7V8VBL3"/>
<dbReference type="RefSeq" id="WP_194536335.1">
    <property type="nucleotide sequence ID" value="NZ_JACEFB010000001.1"/>
</dbReference>
<protein>
    <submittedName>
        <fullName evidence="1">Uncharacterized protein</fullName>
    </submittedName>
</protein>
<evidence type="ECO:0000313" key="1">
    <source>
        <dbReference type="EMBL" id="MBA2224926.1"/>
    </source>
</evidence>